<accession>W7MT12</accession>
<evidence type="ECO:0000313" key="2">
    <source>
        <dbReference type="Proteomes" id="UP000009096"/>
    </source>
</evidence>
<protein>
    <submittedName>
        <fullName evidence="1">Uncharacterized protein</fullName>
    </submittedName>
</protein>
<sequence length="112" mass="12866">MGTKICFWSLVRRGLRDEKEEKRREEEGERKKFGVVTMIIIKDGRAQPSPVQLAQRSAVQLSKVQRTFRGYFTLASPINKYLYPHREITAIMTGGVRAKHGVALRNTCLRCT</sequence>
<proteinExistence type="predicted"/>
<organism evidence="1 2">
    <name type="scientific">Gibberella moniliformis (strain M3125 / FGSC 7600)</name>
    <name type="common">Maize ear and stalk rot fungus</name>
    <name type="synonym">Fusarium verticillioides</name>
    <dbReference type="NCBI Taxonomy" id="334819"/>
    <lineage>
        <taxon>Eukaryota</taxon>
        <taxon>Fungi</taxon>
        <taxon>Dikarya</taxon>
        <taxon>Ascomycota</taxon>
        <taxon>Pezizomycotina</taxon>
        <taxon>Sordariomycetes</taxon>
        <taxon>Hypocreomycetidae</taxon>
        <taxon>Hypocreales</taxon>
        <taxon>Nectriaceae</taxon>
        <taxon>Fusarium</taxon>
        <taxon>Fusarium fujikuroi species complex</taxon>
    </lineage>
</organism>
<dbReference type="GeneID" id="30074217"/>
<evidence type="ECO:0000313" key="1">
    <source>
        <dbReference type="EMBL" id="EWG54593.1"/>
    </source>
</evidence>
<dbReference type="AlphaFoldDB" id="W7MT12"/>
<dbReference type="KEGG" id="fvr:FVEG_17341"/>
<dbReference type="VEuPathDB" id="FungiDB:FVEG_17341"/>
<name>W7MT12_GIBM7</name>
<dbReference type="Proteomes" id="UP000009096">
    <property type="component" value="Chromosome 3"/>
</dbReference>
<keyword evidence="2" id="KW-1185">Reference proteome</keyword>
<gene>
    <name evidence="1" type="ORF">FVEG_17341</name>
</gene>
<dbReference type="RefSeq" id="XP_018760784.1">
    <property type="nucleotide sequence ID" value="XM_018906595.1"/>
</dbReference>
<dbReference type="EMBL" id="DS022261">
    <property type="protein sequence ID" value="EWG54593.1"/>
    <property type="molecule type" value="Genomic_DNA"/>
</dbReference>
<reference evidence="1 2" key="1">
    <citation type="journal article" date="2010" name="Nature">
        <title>Comparative genomics reveals mobile pathogenicity chromosomes in Fusarium.</title>
        <authorList>
            <person name="Ma L.J."/>
            <person name="van der Does H.C."/>
            <person name="Borkovich K.A."/>
            <person name="Coleman J.J."/>
            <person name="Daboussi M.J."/>
            <person name="Di Pietro A."/>
            <person name="Dufresne M."/>
            <person name="Freitag M."/>
            <person name="Grabherr M."/>
            <person name="Henrissat B."/>
            <person name="Houterman P.M."/>
            <person name="Kang S."/>
            <person name="Shim W.B."/>
            <person name="Woloshuk C."/>
            <person name="Xie X."/>
            <person name="Xu J.R."/>
            <person name="Antoniw J."/>
            <person name="Baker S.E."/>
            <person name="Bluhm B.H."/>
            <person name="Breakspear A."/>
            <person name="Brown D.W."/>
            <person name="Butchko R.A."/>
            <person name="Chapman S."/>
            <person name="Coulson R."/>
            <person name="Coutinho P.M."/>
            <person name="Danchin E.G."/>
            <person name="Diener A."/>
            <person name="Gale L.R."/>
            <person name="Gardiner D.M."/>
            <person name="Goff S."/>
            <person name="Hammond-Kosack K.E."/>
            <person name="Hilburn K."/>
            <person name="Hua-Van A."/>
            <person name="Jonkers W."/>
            <person name="Kazan K."/>
            <person name="Kodira C.D."/>
            <person name="Koehrsen M."/>
            <person name="Kumar L."/>
            <person name="Lee Y.H."/>
            <person name="Li L."/>
            <person name="Manners J.M."/>
            <person name="Miranda-Saavedra D."/>
            <person name="Mukherjee M."/>
            <person name="Park G."/>
            <person name="Park J."/>
            <person name="Park S.Y."/>
            <person name="Proctor R.H."/>
            <person name="Regev A."/>
            <person name="Ruiz-Roldan M.C."/>
            <person name="Sain D."/>
            <person name="Sakthikumar S."/>
            <person name="Sykes S."/>
            <person name="Schwartz D.C."/>
            <person name="Turgeon B.G."/>
            <person name="Wapinski I."/>
            <person name="Yoder O."/>
            <person name="Young S."/>
            <person name="Zeng Q."/>
            <person name="Zhou S."/>
            <person name="Galagan J."/>
            <person name="Cuomo C.A."/>
            <person name="Kistler H.C."/>
            <person name="Rep M."/>
        </authorList>
    </citation>
    <scope>NUCLEOTIDE SEQUENCE [LARGE SCALE GENOMIC DNA]</scope>
    <source>
        <strain evidence="2">M3125 / FGSC 7600</strain>
    </source>
</reference>